<dbReference type="PROSITE" id="PS00678">
    <property type="entry name" value="WD_REPEATS_1"/>
    <property type="match status" value="1"/>
</dbReference>
<keyword evidence="3" id="KW-0677">Repeat</keyword>
<dbReference type="Gene3D" id="3.30.40.100">
    <property type="match status" value="3"/>
</dbReference>
<feature type="compositionally biased region" description="Basic and acidic residues" evidence="7">
    <location>
        <begin position="2349"/>
        <end position="2365"/>
    </location>
</feature>
<feature type="compositionally biased region" description="Gly residues" evidence="7">
    <location>
        <begin position="1908"/>
        <end position="1917"/>
    </location>
</feature>
<dbReference type="CDD" id="cd00200">
    <property type="entry name" value="WD40"/>
    <property type="match status" value="1"/>
</dbReference>
<dbReference type="Proteomes" id="UP000557509">
    <property type="component" value="Unassembled WGS sequence"/>
</dbReference>
<feature type="region of interest" description="Disordered" evidence="7">
    <location>
        <begin position="1727"/>
        <end position="1810"/>
    </location>
</feature>
<feature type="compositionally biased region" description="Low complexity" evidence="7">
    <location>
        <begin position="1875"/>
        <end position="1899"/>
    </location>
</feature>
<evidence type="ECO:0000256" key="1">
    <source>
        <dbReference type="ARBA" id="ARBA00022574"/>
    </source>
</evidence>
<feature type="compositionally biased region" description="Basic and acidic residues" evidence="7">
    <location>
        <begin position="2101"/>
        <end position="2115"/>
    </location>
</feature>
<evidence type="ECO:0000313" key="9">
    <source>
        <dbReference type="EMBL" id="KAF4641837.1"/>
    </source>
</evidence>
<dbReference type="InterPro" id="IPR001680">
    <property type="entry name" value="WD40_rpt"/>
</dbReference>
<dbReference type="EMBL" id="JAAUHK010000194">
    <property type="protein sequence ID" value="KAF4641837.1"/>
    <property type="molecule type" value="Genomic_DNA"/>
</dbReference>
<feature type="compositionally biased region" description="Low complexity" evidence="7">
    <location>
        <begin position="1776"/>
        <end position="1785"/>
    </location>
</feature>
<feature type="region of interest" description="Disordered" evidence="7">
    <location>
        <begin position="1313"/>
        <end position="1335"/>
    </location>
</feature>
<dbReference type="PANTHER" id="PTHR19853:SF0">
    <property type="entry name" value="WD REPEAT-CONTAINING PROTEIN 3"/>
    <property type="match status" value="1"/>
</dbReference>
<feature type="compositionally biased region" description="Acidic residues" evidence="7">
    <location>
        <begin position="510"/>
        <end position="522"/>
    </location>
</feature>
<sequence>MVKAYLRYVHEEAFGLLASPHANVAFFSPAGSPGRPSAYVLTCAGASVTLWNSVRQCPLVSFSPPSSHGSSYHHAVRLALSESRSHLAVGYSDGSVRVWATPTAADLSQLAASALPSSVSSGTHLLSPPPALTLQGHRSAITALCWSAGEDQTSFPESPRAAPGAAVDHLLISGSADGDVIVWDCVAGAGLHRLHAHAGQVTQVLALKRPRAALASETSWQCRRDTAEDMRRAEEAQAAAPQTVRGKRKVEDGRGSASARVAASRALDGPGSTRASRTLPGAGLLLVSAGKDGLVKIWDADLELCLQSLVDTVPGASKAKEVWSLAVNPQQTRLVVGCSDQLLRVYALYGLSASRRSVSGRGPGTGNEGENAPEGESADDALAANEGGEDAELHIDPHTGLRCFARFLGVLPRPAGGQKKTTCLKFACWSVRGGRRGREKTGPEDGEEEAEEEGVLIVGSGNSRSVEVFKVCGESERRKRMKRRRKRNEEKKKKREEKSRDARNTHLRFDEEEGEKEEEREDDIAARVTDEFVFLSRLHTASVVKTFHVRAVCTSQKAAADKSTKGQAPEVQVVLGLADNAFEMWRVDVQQLSNRLSQKTPESETQGDKDDACFKQLCRVASGGHRGTVRQLAVSHDSAYLLSIADEGFKVWTTHTRQCVKSVSIDLPLCGFFVAGNDYVVLGTKAGDLLLFDVGACAVRQRLEHAHGGAVNALAEHPKHTGFASISADKSVKLFVFHLSDSGSPQKKEDSGNVQFRQVGSLPLPDQGLDVRYSMDGKFLICALLDMTVLVFYSDTCKLFLSLYGHQLPVLTLAVSSDSTRLATGSADKTVKIWGLDFGNIQQSLLAHDDAVTQVLFLFGTHYLLSASSDASLKLWDVDRQSCLVAILPSASNSPLRCLAASQDGDRVFVADASRLLQCWRRTSEQLFAEEEEERRWEESAEREALREDGVLVSTATSAAVVMDRTSKRTMETVRTTERLMEVLDEAREQQEADEAYAAALLAWEKRRSDLAQKQGLKRPLKGDRFSFDQDREERAIEGLPPRPAPPPQKVELMGKSAMEHVLRAIATWKAGSTFEVLVALPFDYAYRLLEFLVAHLSLLHVLTTSDKARETETSTLSSAFSQEKEAHAEGQDTGQSTDAILCLCPIESVARVALILVQLHFRLFLASPKQRQILARLQACLRPLLVRERDRMRFNNAALTFLQRKMEQERFQALPDAKEKRLLLDKDPAWYNNHCSSTISLHGPSTEATTFPLLAKPPILASRARACGTEQRPSGFVTVLRIVDLHRFRTQCCGPEVSCPLRLPHLCKSAMRSDGSASDHSSSPALASSAHPASLAGSQLPPGASFASSLAFPSFASRGLSPALLASGALQQHHQAAASAAISLPLHLLRLQQSALAKQQALAAAPRQPGALSALLHANRVPQTVSQREVQEAPGGGAAPEKVHWVQCDRCDKWRVAPFEINASTWVCAQNTWDPRFASCSAPEETNVEAESSSDDGPPQDATQGFQAALRGAGVSAGAAPAGPSLGPGKVKGGQAVPASKSCAARGKKAKGAPAVCVAGASPPAAKKGRGRKASPGGDGGSRPAKESVAPQAGPSAVDLSSAASALMAAGLPFSALQHAQTQQLLQHPLLASGALQGASGAGLREARAGLALQQLQGQRLLQQIHSYAQGGATPAFVGAPNSTQLVLEHWVQCDSCNKWRRAPAEIKSDKWFCCMNTWAPQFASCDAPEEPDPEAGAEAAQVAKETPGGGGARRDDGEASRGTARGAQKRQRSASGLGAGAAKTKAKAKAKTEKADAGGVPQGALEADQLDTLEKPDAVSEKEHPASVEGAKSRLPGAALSQTSFAVASRAALQTGQRVVSGPLGDIPDMSRSSATVTSSLPSLPTSLSSLSSQSSLPPAPVPGSGRSGSAGGFAGRTVEGKPLKWHQCTSCSKWRRVPEEAVFKNDRFCCYMNVWSAAHASCAAPQEPWQAPAPGDPSGAPAPREGLSETFSTLAHAVQNSHEAGRTESPGLPGTDPALAFPTGHLNPQQRLQLLLQLQSSGANLGALSLAGHPTAARVGDKGADAAKPAVADSQVDETEKKAEEKEEEEKDEEEQKEEEKEQKEEEGKENESDNDSSDEEQDDEPSQGGSGAAGGTGGSGGDAPSGGEASEKREGGDDNKGEDSGKTAGEEHENNEYVEERVGVEETGSEATNSSHDLRPELQDNCSSPTSQRPLQMGTGHLTPISPLPALASPLSPPLRSPSVSVSRLFSLGAAPSARLPRSPRSLSRLLSLEDDVCGRRAADLSPGDEDAAAPSTPSTEASAVSSGQGVRVEWTQGKVDFASVEALADGDSSPKARHPAWSVFDDRELGRETRGAETHKTAGLPSSHFSWFRSSSALASSPTLSPSRSPSLSPAVSLSLSSPSLSSPSLSLRSLSSRCLQSGACLSSPVLPVSCRLPPLTALLSQQEERSEGRVVECLFSA</sequence>
<feature type="repeat" description="WD" evidence="6">
    <location>
        <begin position="803"/>
        <end position="844"/>
    </location>
</feature>
<keyword evidence="1 6" id="KW-0853">WD repeat</keyword>
<evidence type="ECO:0000256" key="4">
    <source>
        <dbReference type="ARBA" id="ARBA00022771"/>
    </source>
</evidence>
<feature type="region of interest" description="Disordered" evidence="7">
    <location>
        <begin position="357"/>
        <end position="378"/>
    </location>
</feature>
<dbReference type="GO" id="GO:0034388">
    <property type="term" value="C:Pwp2p-containing subcomplex of 90S preribosome"/>
    <property type="evidence" value="ECO:0007669"/>
    <property type="project" value="TreeGrafter"/>
</dbReference>
<dbReference type="Pfam" id="PF00400">
    <property type="entry name" value="WD40"/>
    <property type="match status" value="1"/>
</dbReference>
<dbReference type="SUPFAM" id="SSF50978">
    <property type="entry name" value="WD40 repeat-like"/>
    <property type="match status" value="2"/>
</dbReference>
<keyword evidence="10" id="KW-1185">Reference proteome</keyword>
<feature type="region of interest" description="Disordered" evidence="7">
    <location>
        <begin position="1481"/>
        <end position="1537"/>
    </location>
</feature>
<dbReference type="PROSITE" id="PS50294">
    <property type="entry name" value="WD_REPEATS_REGION"/>
    <property type="match status" value="2"/>
</dbReference>
<dbReference type="InterPro" id="IPR019775">
    <property type="entry name" value="WD40_repeat_CS"/>
</dbReference>
<evidence type="ECO:0000256" key="6">
    <source>
        <dbReference type="PROSITE-ProRule" id="PRU00221"/>
    </source>
</evidence>
<feature type="compositionally biased region" description="Low complexity" evidence="7">
    <location>
        <begin position="1969"/>
        <end position="1986"/>
    </location>
</feature>
<dbReference type="GO" id="GO:0008270">
    <property type="term" value="F:zinc ion binding"/>
    <property type="evidence" value="ECO:0007669"/>
    <property type="project" value="UniProtKB-KW"/>
</dbReference>
<dbReference type="GO" id="GO:0032040">
    <property type="term" value="C:small-subunit processome"/>
    <property type="evidence" value="ECO:0007669"/>
    <property type="project" value="TreeGrafter"/>
</dbReference>
<feature type="compositionally biased region" description="Low complexity" evidence="7">
    <location>
        <begin position="1314"/>
        <end position="1335"/>
    </location>
</feature>
<feature type="region of interest" description="Disordered" evidence="7">
    <location>
        <begin position="2001"/>
        <end position="2027"/>
    </location>
</feature>
<dbReference type="SMART" id="SM00320">
    <property type="entry name" value="WD40"/>
    <property type="match status" value="10"/>
</dbReference>
<feature type="region of interest" description="Disordered" evidence="7">
    <location>
        <begin position="1969"/>
        <end position="1989"/>
    </location>
</feature>
<dbReference type="InterPro" id="IPR011124">
    <property type="entry name" value="Znf_CW"/>
</dbReference>
<dbReference type="Pfam" id="PF25172">
    <property type="entry name" value="Beta-prop_WDR3_2nd"/>
    <property type="match status" value="1"/>
</dbReference>
<feature type="domain" description="CW-type" evidence="8">
    <location>
        <begin position="1686"/>
        <end position="1735"/>
    </location>
</feature>
<reference evidence="9 10" key="1">
    <citation type="submission" date="2020-03" db="EMBL/GenBank/DDBJ databases">
        <title>Genome sequence of Toxoplasma gondii RH-88 strain.</title>
        <authorList>
            <person name="Lorenzi H.A."/>
            <person name="Venepally P."/>
            <person name="Rozenberg A."/>
            <person name="Sibley D."/>
        </authorList>
    </citation>
    <scope>NUCLEOTIDE SEQUENCE [LARGE SCALE GENOMIC DNA]</scope>
    <source>
        <strain evidence="9 10">RH-88</strain>
    </source>
</reference>
<dbReference type="VEuPathDB" id="ToxoDB:TGME49_232370"/>
<feature type="compositionally biased region" description="Gly residues" evidence="7">
    <location>
        <begin position="2132"/>
        <end position="2148"/>
    </location>
</feature>
<evidence type="ECO:0000256" key="2">
    <source>
        <dbReference type="ARBA" id="ARBA00022723"/>
    </source>
</evidence>
<gene>
    <name evidence="9" type="ORF">TGRH88_076490</name>
</gene>
<feature type="compositionally biased region" description="Low complexity" evidence="7">
    <location>
        <begin position="1513"/>
        <end position="1530"/>
    </location>
</feature>
<dbReference type="PROSITE" id="PS50082">
    <property type="entry name" value="WD_REPEATS_2"/>
    <property type="match status" value="3"/>
</dbReference>
<dbReference type="Pfam" id="PF07496">
    <property type="entry name" value="zf-CW"/>
    <property type="match status" value="3"/>
</dbReference>
<proteinExistence type="predicted"/>
<dbReference type="InterPro" id="IPR015943">
    <property type="entry name" value="WD40/YVTN_repeat-like_dom_sf"/>
</dbReference>
<feature type="repeat" description="WD" evidence="6">
    <location>
        <begin position="845"/>
        <end position="886"/>
    </location>
</feature>
<evidence type="ECO:0000256" key="7">
    <source>
        <dbReference type="SAM" id="MobiDB-lite"/>
    </source>
</evidence>
<feature type="compositionally biased region" description="Acidic residues" evidence="7">
    <location>
        <begin position="444"/>
        <end position="454"/>
    </location>
</feature>
<feature type="region of interest" description="Disordered" evidence="7">
    <location>
        <begin position="1560"/>
        <end position="1598"/>
    </location>
</feature>
<dbReference type="PANTHER" id="PTHR19853">
    <property type="entry name" value="WD REPEAT CONTAINING PROTEIN 3 WDR3"/>
    <property type="match status" value="1"/>
</dbReference>
<feature type="domain" description="CW-type" evidence="8">
    <location>
        <begin position="1440"/>
        <end position="1489"/>
    </location>
</feature>
<dbReference type="GO" id="GO:0030490">
    <property type="term" value="P:maturation of SSU-rRNA"/>
    <property type="evidence" value="ECO:0007669"/>
    <property type="project" value="TreeGrafter"/>
</dbReference>
<feature type="compositionally biased region" description="Low complexity" evidence="7">
    <location>
        <begin position="2297"/>
        <end position="2311"/>
    </location>
</feature>
<feature type="region of interest" description="Disordered" evidence="7">
    <location>
        <begin position="1818"/>
        <end position="1837"/>
    </location>
</feature>
<feature type="compositionally biased region" description="Acidic residues" evidence="7">
    <location>
        <begin position="2089"/>
        <end position="2100"/>
    </location>
</feature>
<dbReference type="InterPro" id="IPR051570">
    <property type="entry name" value="TBC1_cilium_biogenesis"/>
</dbReference>
<dbReference type="Gene3D" id="2.130.10.10">
    <property type="entry name" value="YVTN repeat-like/Quinoprotein amine dehydrogenase"/>
    <property type="match status" value="4"/>
</dbReference>
<feature type="region of interest" description="Disordered" evidence="7">
    <location>
        <begin position="1114"/>
        <end position="1133"/>
    </location>
</feature>
<organism evidence="9 10">
    <name type="scientific">Toxoplasma gondii</name>
    <dbReference type="NCBI Taxonomy" id="5811"/>
    <lineage>
        <taxon>Eukaryota</taxon>
        <taxon>Sar</taxon>
        <taxon>Alveolata</taxon>
        <taxon>Apicomplexa</taxon>
        <taxon>Conoidasida</taxon>
        <taxon>Coccidia</taxon>
        <taxon>Eucoccidiorida</taxon>
        <taxon>Eimeriorina</taxon>
        <taxon>Sarcocystidae</taxon>
        <taxon>Toxoplasma</taxon>
    </lineage>
</organism>
<feature type="compositionally biased region" description="Basic and acidic residues" evidence="7">
    <location>
        <begin position="1818"/>
        <end position="1828"/>
    </location>
</feature>
<feature type="region of interest" description="Disordered" evidence="7">
    <location>
        <begin position="477"/>
        <end position="522"/>
    </location>
</feature>
<feature type="region of interest" description="Disordered" evidence="7">
    <location>
        <begin position="434"/>
        <end position="457"/>
    </location>
</feature>
<evidence type="ECO:0000259" key="8">
    <source>
        <dbReference type="PROSITE" id="PS51050"/>
    </source>
</evidence>
<dbReference type="GO" id="GO:0030515">
    <property type="term" value="F:snoRNA binding"/>
    <property type="evidence" value="ECO:0007669"/>
    <property type="project" value="TreeGrafter"/>
</dbReference>
<feature type="domain" description="CW-type" evidence="8">
    <location>
        <begin position="1922"/>
        <end position="1973"/>
    </location>
</feature>
<feature type="region of interest" description="Disordered" evidence="7">
    <location>
        <begin position="228"/>
        <end position="275"/>
    </location>
</feature>
<accession>A0A7J6K469</accession>
<dbReference type="InterPro" id="IPR036322">
    <property type="entry name" value="WD40_repeat_dom_sf"/>
</dbReference>
<feature type="repeat" description="WD" evidence="6">
    <location>
        <begin position="285"/>
        <end position="299"/>
    </location>
</feature>
<name>A0A7J6K469_TOXGO</name>
<comment type="caution">
    <text evidence="9">The sequence shown here is derived from an EMBL/GenBank/DDBJ whole genome shotgun (WGS) entry which is preliminary data.</text>
</comment>
<evidence type="ECO:0000256" key="3">
    <source>
        <dbReference type="ARBA" id="ARBA00022737"/>
    </source>
</evidence>
<feature type="region of interest" description="Disordered" evidence="7">
    <location>
        <begin position="2062"/>
        <end position="2248"/>
    </location>
</feature>
<feature type="compositionally biased region" description="Acidic residues" evidence="7">
    <location>
        <begin position="2116"/>
        <end position="2129"/>
    </location>
</feature>
<feature type="region of interest" description="Disordered" evidence="7">
    <location>
        <begin position="2330"/>
        <end position="2367"/>
    </location>
</feature>
<feature type="compositionally biased region" description="Basic and acidic residues" evidence="7">
    <location>
        <begin position="487"/>
        <end position="509"/>
    </location>
</feature>
<feature type="compositionally biased region" description="Polar residues" evidence="7">
    <location>
        <begin position="2208"/>
        <end position="2218"/>
    </location>
</feature>
<dbReference type="PROSITE" id="PS51050">
    <property type="entry name" value="ZF_CW"/>
    <property type="match status" value="3"/>
</dbReference>
<feature type="compositionally biased region" description="Basic and acidic residues" evidence="7">
    <location>
        <begin position="2153"/>
        <end position="2188"/>
    </location>
</feature>
<evidence type="ECO:0000256" key="5">
    <source>
        <dbReference type="ARBA" id="ARBA00022833"/>
    </source>
</evidence>
<feature type="compositionally biased region" description="Low complexity" evidence="7">
    <location>
        <begin position="255"/>
        <end position="266"/>
    </location>
</feature>
<keyword evidence="4" id="KW-0863">Zinc-finger</keyword>
<feature type="region of interest" description="Disordered" evidence="7">
    <location>
        <begin position="2285"/>
        <end position="2314"/>
    </location>
</feature>
<dbReference type="VEuPathDB" id="ToxoDB:TGME49_232380"/>
<evidence type="ECO:0000313" key="10">
    <source>
        <dbReference type="Proteomes" id="UP000557509"/>
    </source>
</evidence>
<keyword evidence="5" id="KW-0862">Zinc</keyword>
<keyword evidence="2" id="KW-0479">Metal-binding</keyword>
<feature type="region of interest" description="Disordered" evidence="7">
    <location>
        <begin position="1862"/>
        <end position="1920"/>
    </location>
</feature>
<protein>
    <submittedName>
        <fullName evidence="9">WD domain, G-beta repeat-containing protein</fullName>
    </submittedName>
</protein>